<dbReference type="PROSITE" id="PS51318">
    <property type="entry name" value="TAT"/>
    <property type="match status" value="1"/>
</dbReference>
<reference evidence="1" key="2">
    <citation type="journal article" date="2021" name="PeerJ">
        <title>Extensive microbial diversity within the chicken gut microbiome revealed by metagenomics and culture.</title>
        <authorList>
            <person name="Gilroy R."/>
            <person name="Ravi A."/>
            <person name="Getino M."/>
            <person name="Pursley I."/>
            <person name="Horton D.L."/>
            <person name="Alikhan N.F."/>
            <person name="Baker D."/>
            <person name="Gharbi K."/>
            <person name="Hall N."/>
            <person name="Watson M."/>
            <person name="Adriaenssens E.M."/>
            <person name="Foster-Nyarko E."/>
            <person name="Jarju S."/>
            <person name="Secka A."/>
            <person name="Antonio M."/>
            <person name="Oren A."/>
            <person name="Chaudhuri R.R."/>
            <person name="La Ragione R."/>
            <person name="Hildebrand F."/>
            <person name="Pallen M.J."/>
        </authorList>
    </citation>
    <scope>NUCLEOTIDE SEQUENCE</scope>
    <source>
        <strain evidence="1">ChiGjej1B1-24693</strain>
    </source>
</reference>
<sequence length="75" mass="8152">MERLLNRRTLLGATAAVSAVGLAGCRTKADSDQNRKVAEQNAQALLPTYRPVELAEPDLPGVDLLPPGYFTYPRN</sequence>
<evidence type="ECO:0000313" key="1">
    <source>
        <dbReference type="EMBL" id="HIT75170.1"/>
    </source>
</evidence>
<name>A0A9D1GYJ3_9ACTN</name>
<gene>
    <name evidence="1" type="ORF">IAA98_06270</name>
</gene>
<comment type="caution">
    <text evidence="1">The sequence shown here is derived from an EMBL/GenBank/DDBJ whole genome shotgun (WGS) entry which is preliminary data.</text>
</comment>
<dbReference type="PROSITE" id="PS51257">
    <property type="entry name" value="PROKAR_LIPOPROTEIN"/>
    <property type="match status" value="1"/>
</dbReference>
<reference evidence="1" key="1">
    <citation type="submission" date="2020-10" db="EMBL/GenBank/DDBJ databases">
        <authorList>
            <person name="Gilroy R."/>
        </authorList>
    </citation>
    <scope>NUCLEOTIDE SEQUENCE</scope>
    <source>
        <strain evidence="1">ChiGjej1B1-24693</strain>
    </source>
</reference>
<feature type="non-terminal residue" evidence="1">
    <location>
        <position position="75"/>
    </location>
</feature>
<dbReference type="EMBL" id="DVLP01000190">
    <property type="protein sequence ID" value="HIT75170.1"/>
    <property type="molecule type" value="Genomic_DNA"/>
</dbReference>
<proteinExistence type="predicted"/>
<dbReference type="AlphaFoldDB" id="A0A9D1GYJ3"/>
<protein>
    <submittedName>
        <fullName evidence="1">ABC transporter substrate-binding protein</fullName>
    </submittedName>
</protein>
<dbReference type="InterPro" id="IPR006311">
    <property type="entry name" value="TAT_signal"/>
</dbReference>
<dbReference type="Proteomes" id="UP000886842">
    <property type="component" value="Unassembled WGS sequence"/>
</dbReference>
<evidence type="ECO:0000313" key="2">
    <source>
        <dbReference type="Proteomes" id="UP000886842"/>
    </source>
</evidence>
<accession>A0A9D1GYJ3</accession>
<organism evidence="1 2">
    <name type="scientific">Candidatus Avipropionibacterium avicola</name>
    <dbReference type="NCBI Taxonomy" id="2840701"/>
    <lineage>
        <taxon>Bacteria</taxon>
        <taxon>Bacillati</taxon>
        <taxon>Actinomycetota</taxon>
        <taxon>Actinomycetes</taxon>
        <taxon>Propionibacteriales</taxon>
        <taxon>Propionibacteriaceae</taxon>
        <taxon>Propionibacteriaceae incertae sedis</taxon>
        <taxon>Candidatus Avipropionibacterium</taxon>
    </lineage>
</organism>